<keyword evidence="2" id="KW-1133">Transmembrane helix</keyword>
<dbReference type="Proteomes" id="UP000608923">
    <property type="component" value="Unassembled WGS sequence"/>
</dbReference>
<evidence type="ECO:0000313" key="4">
    <source>
        <dbReference type="EMBL" id="GHC41775.1"/>
    </source>
</evidence>
<feature type="region of interest" description="Disordered" evidence="1">
    <location>
        <begin position="157"/>
        <end position="194"/>
    </location>
</feature>
<dbReference type="GO" id="GO:0005886">
    <property type="term" value="C:plasma membrane"/>
    <property type="evidence" value="ECO:0007669"/>
    <property type="project" value="TreeGrafter"/>
</dbReference>
<dbReference type="PANTHER" id="PTHR34821:SF2">
    <property type="entry name" value="INNER MEMBRANE PROTEIN YDCZ"/>
    <property type="match status" value="1"/>
</dbReference>
<evidence type="ECO:0000313" key="5">
    <source>
        <dbReference type="Proteomes" id="UP000608923"/>
    </source>
</evidence>
<proteinExistence type="predicted"/>
<comment type="caution">
    <text evidence="4">The sequence shown here is derived from an EMBL/GenBank/DDBJ whole genome shotgun (WGS) entry which is preliminary data.</text>
</comment>
<name>A0A8H9IG47_9BURK</name>
<feature type="transmembrane region" description="Helical" evidence="2">
    <location>
        <begin position="71"/>
        <end position="92"/>
    </location>
</feature>
<sequence length="194" mass="20272">MPGTALFSMLVAIFAGSAVPFQAASNAVLGKVLGHPLWATLVSLCISAALVVPTLWLMRAPAPLTAQLAHAPWWVWTGGIGGVIYISAALILTPRMGAASFIVCVVAGQMLSSMLIDHYGLMGLTPRPVHMGRILGVLLILAGMGLVQWFTPSMSSSTAENKNATVDHNGARSSSQSVAQNTGAEHKESSHTRS</sequence>
<feature type="signal peptide" evidence="3">
    <location>
        <begin position="1"/>
        <end position="23"/>
    </location>
</feature>
<feature type="compositionally biased region" description="Basic and acidic residues" evidence="1">
    <location>
        <begin position="184"/>
        <end position="194"/>
    </location>
</feature>
<keyword evidence="2" id="KW-0812">Transmembrane</keyword>
<feature type="transmembrane region" description="Helical" evidence="2">
    <location>
        <begin position="98"/>
        <end position="119"/>
    </location>
</feature>
<organism evidence="4 5">
    <name type="scientific">Alcaligenes pakistanensis</name>
    <dbReference type="NCBI Taxonomy" id="1482717"/>
    <lineage>
        <taxon>Bacteria</taxon>
        <taxon>Pseudomonadati</taxon>
        <taxon>Pseudomonadota</taxon>
        <taxon>Betaproteobacteria</taxon>
        <taxon>Burkholderiales</taxon>
        <taxon>Alcaligenaceae</taxon>
        <taxon>Alcaligenes</taxon>
    </lineage>
</organism>
<keyword evidence="3" id="KW-0732">Signal</keyword>
<dbReference type="InterPro" id="IPR006750">
    <property type="entry name" value="YdcZ"/>
</dbReference>
<dbReference type="AlphaFoldDB" id="A0A8H9IG47"/>
<keyword evidence="2" id="KW-0472">Membrane</keyword>
<feature type="compositionally biased region" description="Polar residues" evidence="1">
    <location>
        <begin position="157"/>
        <end position="183"/>
    </location>
</feature>
<feature type="chain" id="PRO_5034410734" description="DMT family transporter" evidence="3">
    <location>
        <begin position="24"/>
        <end position="194"/>
    </location>
</feature>
<dbReference type="Pfam" id="PF04657">
    <property type="entry name" value="DMT_YdcZ"/>
    <property type="match status" value="1"/>
</dbReference>
<feature type="transmembrane region" description="Helical" evidence="2">
    <location>
        <begin position="37"/>
        <end position="59"/>
    </location>
</feature>
<evidence type="ECO:0000256" key="3">
    <source>
        <dbReference type="SAM" id="SignalP"/>
    </source>
</evidence>
<protein>
    <recommendedName>
        <fullName evidence="6">DMT family transporter</fullName>
    </recommendedName>
</protein>
<evidence type="ECO:0008006" key="6">
    <source>
        <dbReference type="Google" id="ProtNLM"/>
    </source>
</evidence>
<reference evidence="5" key="1">
    <citation type="journal article" date="2019" name="Int. J. Syst. Evol. Microbiol.">
        <title>The Global Catalogue of Microorganisms (GCM) 10K type strain sequencing project: providing services to taxonomists for standard genome sequencing and annotation.</title>
        <authorList>
            <consortium name="The Broad Institute Genomics Platform"/>
            <consortium name="The Broad Institute Genome Sequencing Center for Infectious Disease"/>
            <person name="Wu L."/>
            <person name="Ma J."/>
        </authorList>
    </citation>
    <scope>NUCLEOTIDE SEQUENCE [LARGE SCALE GENOMIC DNA]</scope>
    <source>
        <strain evidence="5">KCTC 42083</strain>
    </source>
</reference>
<feature type="transmembrane region" description="Helical" evidence="2">
    <location>
        <begin position="131"/>
        <end position="151"/>
    </location>
</feature>
<evidence type="ECO:0000256" key="2">
    <source>
        <dbReference type="SAM" id="Phobius"/>
    </source>
</evidence>
<dbReference type="PANTHER" id="PTHR34821">
    <property type="entry name" value="INNER MEMBRANE PROTEIN YDCZ"/>
    <property type="match status" value="1"/>
</dbReference>
<evidence type="ECO:0000256" key="1">
    <source>
        <dbReference type="SAM" id="MobiDB-lite"/>
    </source>
</evidence>
<keyword evidence="5" id="KW-1185">Reference proteome</keyword>
<dbReference type="EMBL" id="BMZN01000002">
    <property type="protein sequence ID" value="GHC41775.1"/>
    <property type="molecule type" value="Genomic_DNA"/>
</dbReference>
<dbReference type="RefSeq" id="WP_189391499.1">
    <property type="nucleotide sequence ID" value="NZ_BMZN01000002.1"/>
</dbReference>
<accession>A0A8H9IG47</accession>
<gene>
    <name evidence="4" type="ORF">GCM10010096_10430</name>
</gene>